<evidence type="ECO:0000256" key="2">
    <source>
        <dbReference type="SAM" id="MobiDB-lite"/>
    </source>
</evidence>
<reference evidence="4 5" key="1">
    <citation type="journal article" date="2016" name="Genome Biol. Evol.">
        <title>Divergent and convergent evolution of fungal pathogenicity.</title>
        <authorList>
            <person name="Shang Y."/>
            <person name="Xiao G."/>
            <person name="Zheng P."/>
            <person name="Cen K."/>
            <person name="Zhan S."/>
            <person name="Wang C."/>
        </authorList>
    </citation>
    <scope>NUCLEOTIDE SEQUENCE [LARGE SCALE GENOMIC DNA]</scope>
    <source>
        <strain evidence="4 5">ARSEF 7405</strain>
    </source>
</reference>
<dbReference type="VEuPathDB" id="FungiDB:AAP_05769"/>
<evidence type="ECO:0000313" key="4">
    <source>
        <dbReference type="EMBL" id="KZZ87245.1"/>
    </source>
</evidence>
<feature type="compositionally biased region" description="Acidic residues" evidence="2">
    <location>
        <begin position="190"/>
        <end position="201"/>
    </location>
</feature>
<dbReference type="Proteomes" id="UP000242877">
    <property type="component" value="Unassembled WGS sequence"/>
</dbReference>
<dbReference type="PROSITE" id="PS51203">
    <property type="entry name" value="CS"/>
    <property type="match status" value="1"/>
</dbReference>
<dbReference type="PANTHER" id="PTHR22932:SF1">
    <property type="entry name" value="CO-CHAPERONE PROTEIN DAF-41"/>
    <property type="match status" value="1"/>
</dbReference>
<dbReference type="FunFam" id="2.60.40.790:FF:000013">
    <property type="entry name" value="Very-long-chain (3R)-3-hydroxyacyl-CoA dehydratase"/>
    <property type="match status" value="1"/>
</dbReference>
<dbReference type="GO" id="GO:0005634">
    <property type="term" value="C:nucleus"/>
    <property type="evidence" value="ECO:0007669"/>
    <property type="project" value="TreeGrafter"/>
</dbReference>
<keyword evidence="5" id="KW-1185">Reference proteome</keyword>
<dbReference type="InterPro" id="IPR045250">
    <property type="entry name" value="p23-like"/>
</dbReference>
<dbReference type="GO" id="GO:0051131">
    <property type="term" value="P:chaperone-mediated protein complex assembly"/>
    <property type="evidence" value="ECO:0007669"/>
    <property type="project" value="TreeGrafter"/>
</dbReference>
<dbReference type="OrthoDB" id="1564555at2759"/>
<dbReference type="GO" id="GO:0051879">
    <property type="term" value="F:Hsp90 protein binding"/>
    <property type="evidence" value="ECO:0007669"/>
    <property type="project" value="InterPro"/>
</dbReference>
<dbReference type="InterPro" id="IPR008978">
    <property type="entry name" value="HSP20-like_chaperone"/>
</dbReference>
<dbReference type="EMBL" id="AZGZ01000036">
    <property type="protein sequence ID" value="KZZ87245.1"/>
    <property type="molecule type" value="Genomic_DNA"/>
</dbReference>
<dbReference type="GO" id="GO:0006457">
    <property type="term" value="P:protein folding"/>
    <property type="evidence" value="ECO:0007669"/>
    <property type="project" value="TreeGrafter"/>
</dbReference>
<feature type="compositionally biased region" description="Basic and acidic residues" evidence="2">
    <location>
        <begin position="202"/>
        <end position="224"/>
    </location>
</feature>
<evidence type="ECO:0000313" key="5">
    <source>
        <dbReference type="Proteomes" id="UP000242877"/>
    </source>
</evidence>
<sequence length="224" mass="24549">MSTQVHPEITWAQRSNPTDPAKNILFIGINTPDVSPKDADLKITPTSVKLNAKSGKGVEYVVDLELFDEIVPEESKQKHSARGFDLVLRKKEKKEEYWPRLLKEKAKVHFLKTDFDKWVDEDEQDEAPEDDMSGFDMNALQGMGGGMPGMGGMGDMGGAGGLDFSKLGGMEGMDMSALQNMAANMGGDDAAGEEEGEEEAHELEANEKKPEEAGEAKKKIEEVE</sequence>
<name>A0A167V9T9_9EURO</name>
<dbReference type="PANTHER" id="PTHR22932">
    <property type="entry name" value="TELOMERASE-BINDING PROTEIN P23 HSP90 CO-CHAPERONE"/>
    <property type="match status" value="1"/>
</dbReference>
<evidence type="ECO:0000256" key="1">
    <source>
        <dbReference type="ARBA" id="ARBA00025733"/>
    </source>
</evidence>
<dbReference type="AlphaFoldDB" id="A0A167V9T9"/>
<dbReference type="GO" id="GO:0051087">
    <property type="term" value="F:protein-folding chaperone binding"/>
    <property type="evidence" value="ECO:0007669"/>
    <property type="project" value="TreeGrafter"/>
</dbReference>
<comment type="caution">
    <text evidence="4">The sequence shown here is derived from an EMBL/GenBank/DDBJ whole genome shotgun (WGS) entry which is preliminary data.</text>
</comment>
<dbReference type="InterPro" id="IPR007052">
    <property type="entry name" value="CS_dom"/>
</dbReference>
<dbReference type="GO" id="GO:0005829">
    <property type="term" value="C:cytosol"/>
    <property type="evidence" value="ECO:0007669"/>
    <property type="project" value="TreeGrafter"/>
</dbReference>
<comment type="similarity">
    <text evidence="1">Belongs to the p23/wos2 family.</text>
</comment>
<dbReference type="SUPFAM" id="SSF49764">
    <property type="entry name" value="HSP20-like chaperones"/>
    <property type="match status" value="1"/>
</dbReference>
<gene>
    <name evidence="4" type="ORF">AAP_05769</name>
</gene>
<evidence type="ECO:0000259" key="3">
    <source>
        <dbReference type="PROSITE" id="PS51203"/>
    </source>
</evidence>
<dbReference type="Pfam" id="PF04969">
    <property type="entry name" value="CS"/>
    <property type="match status" value="1"/>
</dbReference>
<feature type="region of interest" description="Disordered" evidence="2">
    <location>
        <begin position="183"/>
        <end position="224"/>
    </location>
</feature>
<proteinExistence type="inferred from homology"/>
<organism evidence="4 5">
    <name type="scientific">Ascosphaera apis ARSEF 7405</name>
    <dbReference type="NCBI Taxonomy" id="392613"/>
    <lineage>
        <taxon>Eukaryota</taxon>
        <taxon>Fungi</taxon>
        <taxon>Dikarya</taxon>
        <taxon>Ascomycota</taxon>
        <taxon>Pezizomycotina</taxon>
        <taxon>Eurotiomycetes</taxon>
        <taxon>Eurotiomycetidae</taxon>
        <taxon>Onygenales</taxon>
        <taxon>Ascosphaeraceae</taxon>
        <taxon>Ascosphaera</taxon>
    </lineage>
</organism>
<dbReference type="Gene3D" id="2.60.40.790">
    <property type="match status" value="1"/>
</dbReference>
<protein>
    <submittedName>
        <fullName evidence="4">Hsp90 binding co-chaperone (Sba1)</fullName>
    </submittedName>
</protein>
<feature type="domain" description="CS" evidence="3">
    <location>
        <begin position="4"/>
        <end position="102"/>
    </location>
</feature>
<accession>A0A167V9T9</accession>
<dbReference type="CDD" id="cd06465">
    <property type="entry name" value="p23_hB-ind1_like"/>
    <property type="match status" value="1"/>
</dbReference>